<dbReference type="InterPro" id="IPR017452">
    <property type="entry name" value="GPCR_Rhodpsn_7TM"/>
</dbReference>
<keyword evidence="4" id="KW-0297">G-protein coupled receptor</keyword>
<evidence type="ECO:0000313" key="10">
    <source>
        <dbReference type="EMBL" id="KAH3896842.1"/>
    </source>
</evidence>
<evidence type="ECO:0000256" key="3">
    <source>
        <dbReference type="ARBA" id="ARBA00022989"/>
    </source>
</evidence>
<evidence type="ECO:0000256" key="2">
    <source>
        <dbReference type="ARBA" id="ARBA00022692"/>
    </source>
</evidence>
<accession>A0A9D4NHU8</accession>
<evidence type="ECO:0000256" key="1">
    <source>
        <dbReference type="ARBA" id="ARBA00004141"/>
    </source>
</evidence>
<dbReference type="EMBL" id="JAIWYP010000001">
    <property type="protein sequence ID" value="KAH3896842.1"/>
    <property type="molecule type" value="Genomic_DNA"/>
</dbReference>
<dbReference type="PANTHER" id="PTHR24243:SF230">
    <property type="entry name" value="G-PROTEIN COUPLED RECEPTORS FAMILY 1 PROFILE DOMAIN-CONTAINING PROTEIN"/>
    <property type="match status" value="1"/>
</dbReference>
<dbReference type="GO" id="GO:0005886">
    <property type="term" value="C:plasma membrane"/>
    <property type="evidence" value="ECO:0007669"/>
    <property type="project" value="TreeGrafter"/>
</dbReference>
<evidence type="ECO:0000256" key="8">
    <source>
        <dbReference type="SAM" id="Phobius"/>
    </source>
</evidence>
<evidence type="ECO:0000256" key="5">
    <source>
        <dbReference type="ARBA" id="ARBA00023136"/>
    </source>
</evidence>
<dbReference type="Gene3D" id="1.20.1070.10">
    <property type="entry name" value="Rhodopsin 7-helix transmembrane proteins"/>
    <property type="match status" value="1"/>
</dbReference>
<proteinExistence type="predicted"/>
<dbReference type="Proteomes" id="UP000828390">
    <property type="component" value="Unassembled WGS sequence"/>
</dbReference>
<protein>
    <recommendedName>
        <fullName evidence="9">G-protein coupled receptors family 1 profile domain-containing protein</fullName>
    </recommendedName>
</protein>
<organism evidence="10 11">
    <name type="scientific">Dreissena polymorpha</name>
    <name type="common">Zebra mussel</name>
    <name type="synonym">Mytilus polymorpha</name>
    <dbReference type="NCBI Taxonomy" id="45954"/>
    <lineage>
        <taxon>Eukaryota</taxon>
        <taxon>Metazoa</taxon>
        <taxon>Spiralia</taxon>
        <taxon>Lophotrochozoa</taxon>
        <taxon>Mollusca</taxon>
        <taxon>Bivalvia</taxon>
        <taxon>Autobranchia</taxon>
        <taxon>Heteroconchia</taxon>
        <taxon>Euheterodonta</taxon>
        <taxon>Imparidentia</taxon>
        <taxon>Neoheterodontei</taxon>
        <taxon>Myida</taxon>
        <taxon>Dreissenoidea</taxon>
        <taxon>Dreissenidae</taxon>
        <taxon>Dreissena</taxon>
    </lineage>
</organism>
<dbReference type="CDD" id="cd14978">
    <property type="entry name" value="7tmA_FMRFamide_R-like"/>
    <property type="match status" value="1"/>
</dbReference>
<dbReference type="AlphaFoldDB" id="A0A9D4NHU8"/>
<keyword evidence="5 8" id="KW-0472">Membrane</keyword>
<keyword evidence="2 8" id="KW-0812">Transmembrane</keyword>
<feature type="transmembrane region" description="Helical" evidence="8">
    <location>
        <begin position="259"/>
        <end position="283"/>
    </location>
</feature>
<feature type="transmembrane region" description="Helical" evidence="8">
    <location>
        <begin position="163"/>
        <end position="185"/>
    </location>
</feature>
<dbReference type="PANTHER" id="PTHR24243">
    <property type="entry name" value="G-PROTEIN COUPLED RECEPTOR"/>
    <property type="match status" value="1"/>
</dbReference>
<dbReference type="GO" id="GO:0004930">
    <property type="term" value="F:G protein-coupled receptor activity"/>
    <property type="evidence" value="ECO:0007669"/>
    <property type="project" value="UniProtKB-KW"/>
</dbReference>
<feature type="transmembrane region" description="Helical" evidence="8">
    <location>
        <begin position="205"/>
        <end position="238"/>
    </location>
</feature>
<evidence type="ECO:0000256" key="6">
    <source>
        <dbReference type="ARBA" id="ARBA00023170"/>
    </source>
</evidence>
<evidence type="ECO:0000313" key="11">
    <source>
        <dbReference type="Proteomes" id="UP000828390"/>
    </source>
</evidence>
<dbReference type="PRINTS" id="PR00237">
    <property type="entry name" value="GPCRRHODOPSN"/>
</dbReference>
<comment type="subcellular location">
    <subcellularLocation>
        <location evidence="1">Membrane</location>
        <topology evidence="1">Multi-pass membrane protein</topology>
    </subcellularLocation>
</comment>
<feature type="transmembrane region" description="Helical" evidence="8">
    <location>
        <begin position="121"/>
        <end position="142"/>
    </location>
</feature>
<keyword evidence="11" id="KW-1185">Reference proteome</keyword>
<gene>
    <name evidence="10" type="ORF">DPMN_021024</name>
</gene>
<feature type="domain" description="G-protein coupled receptors family 1 profile" evidence="9">
    <location>
        <begin position="62"/>
        <end position="284"/>
    </location>
</feature>
<feature type="transmembrane region" description="Helical" evidence="8">
    <location>
        <begin position="80"/>
        <end position="101"/>
    </location>
</feature>
<feature type="transmembrane region" description="Helical" evidence="8">
    <location>
        <begin position="50"/>
        <end position="71"/>
    </location>
</feature>
<dbReference type="InterPro" id="IPR000276">
    <property type="entry name" value="GPCR_Rhodpsn"/>
</dbReference>
<evidence type="ECO:0000256" key="4">
    <source>
        <dbReference type="ARBA" id="ARBA00023040"/>
    </source>
</evidence>
<evidence type="ECO:0000256" key="7">
    <source>
        <dbReference type="ARBA" id="ARBA00023224"/>
    </source>
</evidence>
<dbReference type="SUPFAM" id="SSF81321">
    <property type="entry name" value="Family A G protein-coupled receptor-like"/>
    <property type="match status" value="1"/>
</dbReference>
<comment type="caution">
    <text evidence="10">The sequence shown here is derived from an EMBL/GenBank/DDBJ whole genome shotgun (WGS) entry which is preliminary data.</text>
</comment>
<reference evidence="10" key="2">
    <citation type="submission" date="2020-11" db="EMBL/GenBank/DDBJ databases">
        <authorList>
            <person name="McCartney M.A."/>
            <person name="Auch B."/>
            <person name="Kono T."/>
            <person name="Mallez S."/>
            <person name="Becker A."/>
            <person name="Gohl D.M."/>
            <person name="Silverstein K.A.T."/>
            <person name="Koren S."/>
            <person name="Bechman K.B."/>
            <person name="Herman A."/>
            <person name="Abrahante J.E."/>
            <person name="Garbe J."/>
        </authorList>
    </citation>
    <scope>NUCLEOTIDE SEQUENCE</scope>
    <source>
        <strain evidence="10">Duluth1</strain>
        <tissue evidence="10">Whole animal</tissue>
    </source>
</reference>
<keyword evidence="3 8" id="KW-1133">Transmembrane helix</keyword>
<evidence type="ECO:0000259" key="9">
    <source>
        <dbReference type="PROSITE" id="PS50262"/>
    </source>
</evidence>
<name>A0A9D4NHU8_DREPO</name>
<reference evidence="10" key="1">
    <citation type="journal article" date="2019" name="bioRxiv">
        <title>The Genome of the Zebra Mussel, Dreissena polymorpha: A Resource for Invasive Species Research.</title>
        <authorList>
            <person name="McCartney M.A."/>
            <person name="Auch B."/>
            <person name="Kono T."/>
            <person name="Mallez S."/>
            <person name="Zhang Y."/>
            <person name="Obille A."/>
            <person name="Becker A."/>
            <person name="Abrahante J.E."/>
            <person name="Garbe J."/>
            <person name="Badalamenti J.P."/>
            <person name="Herman A."/>
            <person name="Mangelson H."/>
            <person name="Liachko I."/>
            <person name="Sullivan S."/>
            <person name="Sone E.D."/>
            <person name="Koren S."/>
            <person name="Silverstein K.A.T."/>
            <person name="Beckman K.B."/>
            <person name="Gohl D.M."/>
        </authorList>
    </citation>
    <scope>NUCLEOTIDE SEQUENCE</scope>
    <source>
        <strain evidence="10">Duluth1</strain>
        <tissue evidence="10">Whole animal</tissue>
    </source>
</reference>
<dbReference type="Pfam" id="PF00001">
    <property type="entry name" value="7tm_1"/>
    <property type="match status" value="1"/>
</dbReference>
<sequence>MDATTKFAINVTLINVTEQETFNTTLSNFSEWSFPPDGYYKNTSVLLWKVIPPILILIGTIGNAMTIFVLLRQKKMTSTAVFLFALALSDTFILFCGPMPDWLFYTWGIDIESLSNPACKAILYLEYCSIHLSSWLIVVVTLERTACVMFPHKMRLGCSPRNAGLIIVTIVLAVFGINIILLVIVDVNEYTGWTCYPSTKDYYDLFYYVYGWIDLTLTFGAPFPLLLIGNVIIVVQLARSRSRRQRMNISGQTRDTRPVSILLIGLCVLFCVTMSPVSVFLLYSPYQSEKLQALMSVDPYTAWYDTEYWGKSMPILIKTI</sequence>
<keyword evidence="6" id="KW-0675">Receptor</keyword>
<keyword evidence="7" id="KW-0807">Transducer</keyword>
<dbReference type="PROSITE" id="PS50262">
    <property type="entry name" value="G_PROTEIN_RECEP_F1_2"/>
    <property type="match status" value="1"/>
</dbReference>